<dbReference type="GO" id="GO:0046872">
    <property type="term" value="F:metal ion binding"/>
    <property type="evidence" value="ECO:0007669"/>
    <property type="project" value="UniProtKB-KW"/>
</dbReference>
<organism evidence="19 20">
    <name type="scientific">Sistotremastrum niveocremeum HHB9708</name>
    <dbReference type="NCBI Taxonomy" id="1314777"/>
    <lineage>
        <taxon>Eukaryota</taxon>
        <taxon>Fungi</taxon>
        <taxon>Dikarya</taxon>
        <taxon>Basidiomycota</taxon>
        <taxon>Agaricomycotina</taxon>
        <taxon>Agaricomycetes</taxon>
        <taxon>Sistotremastrales</taxon>
        <taxon>Sistotremastraceae</taxon>
        <taxon>Sertulicium</taxon>
        <taxon>Sertulicium niveocremeum</taxon>
    </lineage>
</organism>
<dbReference type="InterPro" id="IPR000254">
    <property type="entry name" value="CBD"/>
</dbReference>
<keyword evidence="9" id="KW-0503">Monooxygenase</keyword>
<comment type="function">
    <text evidence="15">Lytic polysaccharide monooxygenase (LMPO) that depolymerizes crystalline and amorphous polysaccharides via the oxidation of scissile alpha- or beta-(1-4)-glycosidic bonds, yielding C1 and/or C4 oxidation products. Catalysis by LPMOs requires the reduction of the active-site copper from Cu(II) to Cu(I) by a reducing agent and H(2)O(2) or O(2) as a cosubstrate.</text>
</comment>
<dbReference type="GO" id="GO:0005576">
    <property type="term" value="C:extracellular region"/>
    <property type="evidence" value="ECO:0007669"/>
    <property type="project" value="UniProtKB-SubCell"/>
</dbReference>
<evidence type="ECO:0000256" key="3">
    <source>
        <dbReference type="ARBA" id="ARBA00022525"/>
    </source>
</evidence>
<evidence type="ECO:0000256" key="13">
    <source>
        <dbReference type="ARBA" id="ARBA00044502"/>
    </source>
</evidence>
<dbReference type="Pfam" id="PF03443">
    <property type="entry name" value="AA9"/>
    <property type="match status" value="1"/>
</dbReference>
<dbReference type="OrthoDB" id="3238762at2759"/>
<dbReference type="SUPFAM" id="SSF57180">
    <property type="entry name" value="Cellulose-binding domain"/>
    <property type="match status" value="1"/>
</dbReference>
<keyword evidence="12 15" id="KW-0624">Polysaccharide degradation</keyword>
<dbReference type="PANTHER" id="PTHR33353:SF9">
    <property type="entry name" value="ENDOGLUCANASE II"/>
    <property type="match status" value="1"/>
</dbReference>
<evidence type="ECO:0000256" key="2">
    <source>
        <dbReference type="ARBA" id="ARBA00004613"/>
    </source>
</evidence>
<keyword evidence="11 15" id="KW-0119">Carbohydrate metabolism</keyword>
<keyword evidence="5 17" id="KW-0732">Signal</keyword>
<comment type="domain">
    <text evidence="15">Has a modular structure: an endo-beta-1,4-glucanase catalytic module at the N-terminus, a linker rich in serines and threonines, and a C-terminal carbohydrate-binding module (CBM).</text>
</comment>
<protein>
    <recommendedName>
        <fullName evidence="15">AA9 family lytic polysaccharide monooxygenase</fullName>
        <ecNumber evidence="15">1.14.99.56</ecNumber>
    </recommendedName>
    <alternativeName>
        <fullName evidence="15">Endo-beta-1,4-glucanase</fullName>
    </alternativeName>
    <alternativeName>
        <fullName evidence="15">Glycosyl hydrolase 61 family protein</fullName>
    </alternativeName>
</protein>
<dbReference type="GO" id="GO:0030245">
    <property type="term" value="P:cellulose catabolic process"/>
    <property type="evidence" value="ECO:0007669"/>
    <property type="project" value="UniProtKB-UniRule"/>
</dbReference>
<dbReference type="CDD" id="cd21175">
    <property type="entry name" value="LPMO_AA9"/>
    <property type="match status" value="1"/>
</dbReference>
<dbReference type="PROSITE" id="PS51164">
    <property type="entry name" value="CBM1_2"/>
    <property type="match status" value="1"/>
</dbReference>
<evidence type="ECO:0000256" key="1">
    <source>
        <dbReference type="ARBA" id="ARBA00001973"/>
    </source>
</evidence>
<dbReference type="InterPro" id="IPR035971">
    <property type="entry name" value="CBD_sf"/>
</dbReference>
<comment type="cofactor">
    <cofactor evidence="1">
        <name>Cu(2+)</name>
        <dbReference type="ChEBI" id="CHEBI:29036"/>
    </cofactor>
</comment>
<evidence type="ECO:0000313" key="20">
    <source>
        <dbReference type="Proteomes" id="UP000076722"/>
    </source>
</evidence>
<evidence type="ECO:0000256" key="15">
    <source>
        <dbReference type="RuleBase" id="RU368122"/>
    </source>
</evidence>
<comment type="similarity">
    <text evidence="13">Belongs to the polysaccharide monooxygenase AA9 family.</text>
</comment>
<feature type="compositionally biased region" description="Low complexity" evidence="16">
    <location>
        <begin position="270"/>
        <end position="330"/>
    </location>
</feature>
<name>A0A164YIF7_9AGAM</name>
<evidence type="ECO:0000256" key="10">
    <source>
        <dbReference type="ARBA" id="ARBA00023157"/>
    </source>
</evidence>
<dbReference type="InterPro" id="IPR049892">
    <property type="entry name" value="AA9"/>
</dbReference>
<dbReference type="STRING" id="1314777.A0A164YIF7"/>
<evidence type="ECO:0000256" key="4">
    <source>
        <dbReference type="ARBA" id="ARBA00022723"/>
    </source>
</evidence>
<evidence type="ECO:0000256" key="16">
    <source>
        <dbReference type="SAM" id="MobiDB-lite"/>
    </source>
</evidence>
<evidence type="ECO:0000256" key="9">
    <source>
        <dbReference type="ARBA" id="ARBA00023033"/>
    </source>
</evidence>
<comment type="catalytic activity">
    <reaction evidence="14 15">
        <text>[(1-&gt;4)-beta-D-glucosyl]n+m + reduced acceptor + O2 = 4-dehydro-beta-D-glucosyl-[(1-&gt;4)-beta-D-glucosyl]n-1 + [(1-&gt;4)-beta-D-glucosyl]m + acceptor + H2O.</text>
        <dbReference type="EC" id="1.14.99.56"/>
    </reaction>
</comment>
<dbReference type="AlphaFoldDB" id="A0A164YIF7"/>
<dbReference type="PROSITE" id="PS00562">
    <property type="entry name" value="CBM1_1"/>
    <property type="match status" value="1"/>
</dbReference>
<evidence type="ECO:0000256" key="5">
    <source>
        <dbReference type="ARBA" id="ARBA00022729"/>
    </source>
</evidence>
<evidence type="ECO:0000256" key="11">
    <source>
        <dbReference type="ARBA" id="ARBA00023277"/>
    </source>
</evidence>
<proteinExistence type="inferred from homology"/>
<evidence type="ECO:0000256" key="8">
    <source>
        <dbReference type="ARBA" id="ARBA00023008"/>
    </source>
</evidence>
<sequence length="370" mass="37684">MLFYSAVIAASIASVAAHATFQELWINGVDQGGYCVRAPQSNSPVTSVTSNDIACNVNANPSPGTCAINAGDTLTVEMHQQPGDRSCADEAIGGAHYGPINIYLAKVADASSAVGSSAAWFKISEMGLPSSNPDYWATEVLNDNCGHYTFKVPSDIAPGQYLLRAEVIALHVASSVGGAQFYMSCYQITIGGSGSAAPPTVSIPGTYNANDPGILINIYTQLNTYQIPGPSPYGTTSPTVATTPWPTTATWNTAGQPSTDPTTPPAGSGSKTTTSSSTSSTSTSKSTTTTTTSSTTTTTSSTSKSTSTTTSSSTKTTSTTSSTTKTTTSTASGATQTKYGQCGGIGWSGPTTCASGSTCTVGNAYYSQCL</sequence>
<reference evidence="19 20" key="1">
    <citation type="journal article" date="2016" name="Mol. Biol. Evol.">
        <title>Comparative Genomics of Early-Diverging Mushroom-Forming Fungi Provides Insights into the Origins of Lignocellulose Decay Capabilities.</title>
        <authorList>
            <person name="Nagy L.G."/>
            <person name="Riley R."/>
            <person name="Tritt A."/>
            <person name="Adam C."/>
            <person name="Daum C."/>
            <person name="Floudas D."/>
            <person name="Sun H."/>
            <person name="Yadav J.S."/>
            <person name="Pangilinan J."/>
            <person name="Larsson K.H."/>
            <person name="Matsuura K."/>
            <person name="Barry K."/>
            <person name="Labutti K."/>
            <person name="Kuo R."/>
            <person name="Ohm R.A."/>
            <person name="Bhattacharya S.S."/>
            <person name="Shirouzu T."/>
            <person name="Yoshinaga Y."/>
            <person name="Martin F.M."/>
            <person name="Grigoriev I.V."/>
            <person name="Hibbett D.S."/>
        </authorList>
    </citation>
    <scope>NUCLEOTIDE SEQUENCE [LARGE SCALE GENOMIC DNA]</scope>
    <source>
        <strain evidence="19 20">HHB9708</strain>
    </source>
</reference>
<keyword evidence="3 15" id="KW-0964">Secreted</keyword>
<evidence type="ECO:0000256" key="12">
    <source>
        <dbReference type="ARBA" id="ARBA00023326"/>
    </source>
</evidence>
<dbReference type="EC" id="1.14.99.56" evidence="15"/>
<dbReference type="GO" id="GO:0030248">
    <property type="term" value="F:cellulose binding"/>
    <property type="evidence" value="ECO:0007669"/>
    <property type="project" value="UniProtKB-UniRule"/>
</dbReference>
<keyword evidence="20" id="KW-1185">Reference proteome</keyword>
<evidence type="ECO:0000256" key="6">
    <source>
        <dbReference type="ARBA" id="ARBA00023001"/>
    </source>
</evidence>
<keyword evidence="6 15" id="KW-0136">Cellulose degradation</keyword>
<evidence type="ECO:0000259" key="18">
    <source>
        <dbReference type="PROSITE" id="PS51164"/>
    </source>
</evidence>
<dbReference type="PANTHER" id="PTHR33353">
    <property type="entry name" value="PUTATIVE (AFU_ORTHOLOGUE AFUA_1G12560)-RELATED"/>
    <property type="match status" value="1"/>
</dbReference>
<feature type="domain" description="CBM1" evidence="18">
    <location>
        <begin position="334"/>
        <end position="370"/>
    </location>
</feature>
<feature type="compositionally biased region" description="Low complexity" evidence="16">
    <location>
        <begin position="233"/>
        <end position="254"/>
    </location>
</feature>
<evidence type="ECO:0000256" key="14">
    <source>
        <dbReference type="ARBA" id="ARBA00045077"/>
    </source>
</evidence>
<evidence type="ECO:0000256" key="7">
    <source>
        <dbReference type="ARBA" id="ARBA00023002"/>
    </source>
</evidence>
<dbReference type="Proteomes" id="UP000076722">
    <property type="component" value="Unassembled WGS sequence"/>
</dbReference>
<keyword evidence="7" id="KW-0560">Oxidoreductase</keyword>
<dbReference type="GO" id="GO:0004497">
    <property type="term" value="F:monooxygenase activity"/>
    <property type="evidence" value="ECO:0007669"/>
    <property type="project" value="UniProtKB-KW"/>
</dbReference>
<keyword evidence="8" id="KW-0186">Copper</keyword>
<dbReference type="EMBL" id="KV419398">
    <property type="protein sequence ID" value="KZS96948.1"/>
    <property type="molecule type" value="Genomic_DNA"/>
</dbReference>
<evidence type="ECO:0000313" key="19">
    <source>
        <dbReference type="EMBL" id="KZS96948.1"/>
    </source>
</evidence>
<keyword evidence="10 15" id="KW-1015">Disulfide bond</keyword>
<comment type="subcellular location">
    <subcellularLocation>
        <location evidence="2 15">Secreted</location>
    </subcellularLocation>
</comment>
<feature type="chain" id="PRO_5007854593" description="AA9 family lytic polysaccharide monooxygenase" evidence="17">
    <location>
        <begin position="18"/>
        <end position="370"/>
    </location>
</feature>
<gene>
    <name evidence="19" type="ORF">SISNIDRAFT_407033</name>
</gene>
<feature type="region of interest" description="Disordered" evidence="16">
    <location>
        <begin position="233"/>
        <end position="334"/>
    </location>
</feature>
<evidence type="ECO:0000256" key="17">
    <source>
        <dbReference type="SAM" id="SignalP"/>
    </source>
</evidence>
<dbReference type="Pfam" id="PF00734">
    <property type="entry name" value="CBM_1"/>
    <property type="match status" value="1"/>
</dbReference>
<dbReference type="InterPro" id="IPR005103">
    <property type="entry name" value="AA9_LPMO"/>
</dbReference>
<accession>A0A164YIF7</accession>
<dbReference type="GO" id="GO:0008810">
    <property type="term" value="F:cellulase activity"/>
    <property type="evidence" value="ECO:0007669"/>
    <property type="project" value="UniProtKB-UniRule"/>
</dbReference>
<keyword evidence="4" id="KW-0479">Metal-binding</keyword>
<feature type="signal peptide" evidence="17">
    <location>
        <begin position="1"/>
        <end position="17"/>
    </location>
</feature>
<dbReference type="Gene3D" id="2.70.50.70">
    <property type="match status" value="1"/>
</dbReference>
<dbReference type="SMART" id="SM00236">
    <property type="entry name" value="fCBD"/>
    <property type="match status" value="1"/>
</dbReference>